<keyword evidence="2" id="KW-0732">Signal</keyword>
<dbReference type="SMART" id="SM00093">
    <property type="entry name" value="SERPIN"/>
    <property type="match status" value="1"/>
</dbReference>
<dbReference type="InterPro" id="IPR000215">
    <property type="entry name" value="Serpin_fam"/>
</dbReference>
<evidence type="ECO:0000256" key="2">
    <source>
        <dbReference type="SAM" id="SignalP"/>
    </source>
</evidence>
<keyword evidence="5" id="KW-1185">Reference proteome</keyword>
<dbReference type="SUPFAM" id="SSF56574">
    <property type="entry name" value="Serpins"/>
    <property type="match status" value="1"/>
</dbReference>
<dbReference type="GO" id="GO:0005615">
    <property type="term" value="C:extracellular space"/>
    <property type="evidence" value="ECO:0007669"/>
    <property type="project" value="InterPro"/>
</dbReference>
<dbReference type="Gene3D" id="2.30.39.10">
    <property type="entry name" value="Alpha-1-antitrypsin, domain 1"/>
    <property type="match status" value="1"/>
</dbReference>
<name>A0A8V0XIH6_CHICK</name>
<feature type="chain" id="PRO_5036498913" evidence="2">
    <location>
        <begin position="17"/>
        <end position="395"/>
    </location>
</feature>
<dbReference type="Ensembl" id="ENSGALT00010006712.1">
    <property type="protein sequence ID" value="ENSGALP00010004103.1"/>
    <property type="gene ID" value="ENSGALG00010002897.1"/>
</dbReference>
<dbReference type="InterPro" id="IPR042178">
    <property type="entry name" value="Serpin_sf_1"/>
</dbReference>
<feature type="signal peptide" evidence="2">
    <location>
        <begin position="1"/>
        <end position="16"/>
    </location>
</feature>
<dbReference type="Proteomes" id="UP000000539">
    <property type="component" value="Chromosome 1"/>
</dbReference>
<evidence type="ECO:0000256" key="1">
    <source>
        <dbReference type="RuleBase" id="RU000411"/>
    </source>
</evidence>
<proteinExistence type="inferred from homology"/>
<comment type="similarity">
    <text evidence="1">Belongs to the serpin family.</text>
</comment>
<dbReference type="GeneTree" id="ENSGT00940000160941"/>
<accession>A0A8V0XIH6</accession>
<organism evidence="4 5">
    <name type="scientific">Gallus gallus</name>
    <name type="common">Chicken</name>
    <dbReference type="NCBI Taxonomy" id="9031"/>
    <lineage>
        <taxon>Eukaryota</taxon>
        <taxon>Metazoa</taxon>
        <taxon>Chordata</taxon>
        <taxon>Craniata</taxon>
        <taxon>Vertebrata</taxon>
        <taxon>Euteleostomi</taxon>
        <taxon>Archelosauria</taxon>
        <taxon>Archosauria</taxon>
        <taxon>Dinosauria</taxon>
        <taxon>Saurischia</taxon>
        <taxon>Theropoda</taxon>
        <taxon>Coelurosauria</taxon>
        <taxon>Aves</taxon>
        <taxon>Neognathae</taxon>
        <taxon>Galloanserae</taxon>
        <taxon>Galliformes</taxon>
        <taxon>Phasianidae</taxon>
        <taxon>Phasianinae</taxon>
        <taxon>Gallus</taxon>
    </lineage>
</organism>
<evidence type="ECO:0000313" key="5">
    <source>
        <dbReference type="Proteomes" id="UP000000539"/>
    </source>
</evidence>
<protein>
    <submittedName>
        <fullName evidence="4">Serpin family E member 3</fullName>
    </submittedName>
</protein>
<reference evidence="4" key="2">
    <citation type="submission" date="2025-08" db="UniProtKB">
        <authorList>
            <consortium name="Ensembl"/>
        </authorList>
    </citation>
    <scope>IDENTIFICATION</scope>
    <source>
        <strain evidence="4">broiler</strain>
    </source>
</reference>
<dbReference type="PANTHER" id="PTHR11461">
    <property type="entry name" value="SERINE PROTEASE INHIBITOR, SERPIN"/>
    <property type="match status" value="1"/>
</dbReference>
<feature type="domain" description="Serpin" evidence="3">
    <location>
        <begin position="35"/>
        <end position="392"/>
    </location>
</feature>
<dbReference type="GO" id="GO:0004867">
    <property type="term" value="F:serine-type endopeptidase inhibitor activity"/>
    <property type="evidence" value="ECO:0007669"/>
    <property type="project" value="InterPro"/>
</dbReference>
<reference evidence="4" key="3">
    <citation type="submission" date="2025-09" db="UniProtKB">
        <authorList>
            <consortium name="Ensembl"/>
        </authorList>
    </citation>
    <scope>IDENTIFICATION</scope>
    <source>
        <strain evidence="4">broiler</strain>
    </source>
</reference>
<sequence length="395" mass="43669">MLPIVFFALILTRCLAKGNCVSYDELKDLKIEFAINLYRHASEVENRTNLVISPASVAISLELLQFGAQGNTSMELQNALGYNIRDQSVQDMLHKVYEGAADSGQGAVVQLACSLFTHTGVQLSPRFAARVAHWANSSLQQADFTNPNQTAAQIQGWITGNLADRDVHGVPSEEAVSPLSRVAVVSTMYFKSTWLKKFSFTDTQILPFTTAESSTLKVPTMHHTAEVNYGQFQTATQDAFSVIELPYLGEKLSMFIVLPSHKRTPLSHIESHLSAKTIALWSSSLKRMKMDIFLPRFSIQSLFDLKTVFSALGIRDAFDPITANFKGISEQAGLYISEAIHKAKIEVTEDGTKASGATAMVLLKRSRTPIFKADRPFTFFLRQANTGHCFFPFAG</sequence>
<dbReference type="Pfam" id="PF00079">
    <property type="entry name" value="Serpin"/>
    <property type="match status" value="1"/>
</dbReference>
<dbReference type="InterPro" id="IPR031172">
    <property type="entry name" value="Serpin_E3"/>
</dbReference>
<dbReference type="CDD" id="cd19574">
    <property type="entry name" value="serpinE3"/>
    <property type="match status" value="1"/>
</dbReference>
<evidence type="ECO:0000259" key="3">
    <source>
        <dbReference type="SMART" id="SM00093"/>
    </source>
</evidence>
<dbReference type="InterPro" id="IPR042185">
    <property type="entry name" value="Serpin_sf_2"/>
</dbReference>
<dbReference type="OrthoDB" id="8179360at2759"/>
<dbReference type="InterPro" id="IPR023796">
    <property type="entry name" value="Serpin_dom"/>
</dbReference>
<dbReference type="Gene3D" id="3.30.497.10">
    <property type="entry name" value="Antithrombin, subunit I, domain 2"/>
    <property type="match status" value="1"/>
</dbReference>
<dbReference type="InterPro" id="IPR036186">
    <property type="entry name" value="Serpin_sf"/>
</dbReference>
<evidence type="ECO:0000313" key="4">
    <source>
        <dbReference type="Ensembl" id="ENSGALP00010004103.1"/>
    </source>
</evidence>
<gene>
    <name evidence="4" type="primary">SERPINE3</name>
</gene>
<dbReference type="PANTHER" id="PTHR11461:SF129">
    <property type="entry name" value="SERPIN E3"/>
    <property type="match status" value="1"/>
</dbReference>
<dbReference type="AlphaFoldDB" id="A0A8V0XIH6"/>
<reference evidence="4" key="1">
    <citation type="submission" date="2020-11" db="EMBL/GenBank/DDBJ databases">
        <title>Gallus gallus (Chicken) genome, bGalGal1, GRCg7b, maternal haplotype autosomes + Z &amp; W.</title>
        <authorList>
            <person name="Warren W."/>
            <person name="Formenti G."/>
            <person name="Fedrigo O."/>
            <person name="Haase B."/>
            <person name="Mountcastle J."/>
            <person name="Balacco J."/>
            <person name="Tracey A."/>
            <person name="Schneider V."/>
            <person name="Okimoto R."/>
            <person name="Cheng H."/>
            <person name="Hawken R."/>
            <person name="Howe K."/>
            <person name="Jarvis E.D."/>
        </authorList>
    </citation>
    <scope>NUCLEOTIDE SEQUENCE [LARGE SCALE GENOMIC DNA]</scope>
    <source>
        <strain evidence="4">Broiler</strain>
    </source>
</reference>